<evidence type="ECO:0000256" key="1">
    <source>
        <dbReference type="PIRSR" id="PIRSR015753-1"/>
    </source>
</evidence>
<feature type="active site" description="Proton donor/acceptor" evidence="1">
    <location>
        <position position="221"/>
    </location>
</feature>
<dbReference type="InterPro" id="IPR036249">
    <property type="entry name" value="Thioredoxin-like_sf"/>
</dbReference>
<evidence type="ECO:0000313" key="6">
    <source>
        <dbReference type="Proteomes" id="UP000236544"/>
    </source>
</evidence>
<feature type="active site" description="Nucleophile" evidence="1">
    <location>
        <position position="48"/>
    </location>
</feature>
<feature type="site" description="Lowers pKa of active site Cys" evidence="3">
    <location>
        <position position="340"/>
    </location>
</feature>
<dbReference type="GO" id="GO:0004364">
    <property type="term" value="F:glutathione transferase activity"/>
    <property type="evidence" value="ECO:0007669"/>
    <property type="project" value="InterPro"/>
</dbReference>
<protein>
    <submittedName>
        <fullName evidence="5">LAQU0S10e01882g1_1</fullName>
    </submittedName>
</protein>
<dbReference type="PIRSF" id="PIRSF015753">
    <property type="entry name" value="GST"/>
    <property type="match status" value="1"/>
</dbReference>
<dbReference type="SUPFAM" id="SSF47616">
    <property type="entry name" value="GST C-terminal domain-like"/>
    <property type="match status" value="1"/>
</dbReference>
<dbReference type="CDD" id="cd03190">
    <property type="entry name" value="GST_C_Omega_like"/>
    <property type="match status" value="1"/>
</dbReference>
<proteinExistence type="predicted"/>
<feature type="binding site" evidence="2">
    <location>
        <position position="81"/>
    </location>
    <ligand>
        <name>glutathione</name>
        <dbReference type="ChEBI" id="CHEBI:57925"/>
    </ligand>
</feature>
<feature type="binding site" evidence="2">
    <location>
        <begin position="170"/>
        <end position="171"/>
    </location>
    <ligand>
        <name>glutathione</name>
        <dbReference type="ChEBI" id="CHEBI:57925"/>
    </ligand>
</feature>
<dbReference type="Gene3D" id="3.40.30.10">
    <property type="entry name" value="Glutaredoxin"/>
    <property type="match status" value="1"/>
</dbReference>
<dbReference type="PANTHER" id="PTHR32419:SF6">
    <property type="entry name" value="GLUTATHIONE S-TRANSFERASE OMEGA-LIKE 1-RELATED"/>
    <property type="match status" value="1"/>
</dbReference>
<organism evidence="5 6">
    <name type="scientific">Lachancea quebecensis</name>
    <dbReference type="NCBI Taxonomy" id="1654605"/>
    <lineage>
        <taxon>Eukaryota</taxon>
        <taxon>Fungi</taxon>
        <taxon>Dikarya</taxon>
        <taxon>Ascomycota</taxon>
        <taxon>Saccharomycotina</taxon>
        <taxon>Saccharomycetes</taxon>
        <taxon>Saccharomycetales</taxon>
        <taxon>Saccharomycetaceae</taxon>
        <taxon>Lachancea</taxon>
    </lineage>
</organism>
<feature type="domain" description="GST N-terminal" evidence="4">
    <location>
        <begin position="47"/>
        <end position="179"/>
    </location>
</feature>
<evidence type="ECO:0000313" key="5">
    <source>
        <dbReference type="EMBL" id="CUS23501.1"/>
    </source>
</evidence>
<dbReference type="Pfam" id="PF13410">
    <property type="entry name" value="GST_C_2"/>
    <property type="match status" value="1"/>
</dbReference>
<reference evidence="6" key="1">
    <citation type="submission" date="2015-10" db="EMBL/GenBank/DDBJ databases">
        <authorList>
            <person name="Devillers H."/>
        </authorList>
    </citation>
    <scope>NUCLEOTIDE SEQUENCE [LARGE SCALE GENOMIC DNA]</scope>
</reference>
<dbReference type="GO" id="GO:0005737">
    <property type="term" value="C:cytoplasm"/>
    <property type="evidence" value="ECO:0007669"/>
    <property type="project" value="TreeGrafter"/>
</dbReference>
<dbReference type="PANTHER" id="PTHR32419">
    <property type="entry name" value="GLUTATHIONYL-HYDROQUINONE REDUCTASE"/>
    <property type="match status" value="1"/>
</dbReference>
<dbReference type="InterPro" id="IPR047047">
    <property type="entry name" value="GST_Omega-like_C"/>
</dbReference>
<sequence length="364" mass="41401">MSSSAPLADPRDGSFKRQASSFREVISHSHPVFKPAASRYWLYVSLACPWAHRALITRALKGLTSVIGVSVVHWHMDSKGWRFLPFESQETDNRNLCFGPSGGVKCLPHSKPTNGVTSESYRAGIDGTIDHNYHLSRLSELYYKADSNYGGRFTVPVLWDLETQTIVNNESSEIIRILNSGVFDEFADTDTPSINLVPQELEKEIDEVNEWVYDNINNGVYKTGFAGKQEVYEREAANVFAHLQKVENILEKKYAKLIENYGEKAAPSKFFIVGEQLTEADVRLYTTIVRFDPVYVQHFKCNISTIRDGFKMLDLWLRNIYWNFEPFSSTTNFDHIKLHYTRSHAQINPLGITPLGPKPDIGPL</sequence>
<dbReference type="InterPro" id="IPR016639">
    <property type="entry name" value="GST_Omega/GSH"/>
</dbReference>
<evidence type="ECO:0000259" key="4">
    <source>
        <dbReference type="Pfam" id="PF13409"/>
    </source>
</evidence>
<dbReference type="InterPro" id="IPR036282">
    <property type="entry name" value="Glutathione-S-Trfase_C_sf"/>
</dbReference>
<evidence type="ECO:0000256" key="2">
    <source>
        <dbReference type="PIRSR" id="PIRSR015753-2"/>
    </source>
</evidence>
<dbReference type="SUPFAM" id="SSF52833">
    <property type="entry name" value="Thioredoxin-like"/>
    <property type="match status" value="1"/>
</dbReference>
<dbReference type="EMBL" id="LN890547">
    <property type="protein sequence ID" value="CUS23501.1"/>
    <property type="molecule type" value="Genomic_DNA"/>
</dbReference>
<dbReference type="OrthoDB" id="2309723at2759"/>
<name>A0A0P1KUC0_9SACH</name>
<gene>
    <name evidence="5" type="ORF">LAQU0_S10e01882g</name>
</gene>
<feature type="site" description="Lowers pKa of active site Cys" evidence="3">
    <location>
        <position position="295"/>
    </location>
</feature>
<accession>A0A0P1KUC0</accession>
<dbReference type="InterPro" id="IPR004045">
    <property type="entry name" value="Glutathione_S-Trfase_N"/>
</dbReference>
<dbReference type="AlphaFoldDB" id="A0A0P1KUC0"/>
<dbReference type="Proteomes" id="UP000236544">
    <property type="component" value="Unassembled WGS sequence"/>
</dbReference>
<dbReference type="Pfam" id="PF13409">
    <property type="entry name" value="GST_N_2"/>
    <property type="match status" value="1"/>
</dbReference>
<keyword evidence="6" id="KW-1185">Reference proteome</keyword>
<feature type="binding site" evidence="2">
    <location>
        <begin position="152"/>
        <end position="155"/>
    </location>
    <ligand>
        <name>glutathione</name>
        <dbReference type="ChEBI" id="CHEBI:57925"/>
    </ligand>
</feature>
<dbReference type="Gene3D" id="1.20.1050.10">
    <property type="match status" value="1"/>
</dbReference>
<evidence type="ECO:0000256" key="3">
    <source>
        <dbReference type="PIRSR" id="PIRSR015753-3"/>
    </source>
</evidence>